<gene>
    <name evidence="6" type="ORF">SAY86_031252</name>
</gene>
<evidence type="ECO:0000313" key="7">
    <source>
        <dbReference type="Proteomes" id="UP001346149"/>
    </source>
</evidence>
<evidence type="ECO:0000256" key="1">
    <source>
        <dbReference type="ARBA" id="ARBA00022723"/>
    </source>
</evidence>
<organism evidence="6 7">
    <name type="scientific">Trapa natans</name>
    <name type="common">Water chestnut</name>
    <dbReference type="NCBI Taxonomy" id="22666"/>
    <lineage>
        <taxon>Eukaryota</taxon>
        <taxon>Viridiplantae</taxon>
        <taxon>Streptophyta</taxon>
        <taxon>Embryophyta</taxon>
        <taxon>Tracheophyta</taxon>
        <taxon>Spermatophyta</taxon>
        <taxon>Magnoliopsida</taxon>
        <taxon>eudicotyledons</taxon>
        <taxon>Gunneridae</taxon>
        <taxon>Pentapetalae</taxon>
        <taxon>rosids</taxon>
        <taxon>malvids</taxon>
        <taxon>Myrtales</taxon>
        <taxon>Lythraceae</taxon>
        <taxon>Trapa</taxon>
    </lineage>
</organism>
<keyword evidence="7" id="KW-1185">Reference proteome</keyword>
<dbReference type="EMBL" id="JAXQNO010000009">
    <property type="protein sequence ID" value="KAK4790839.1"/>
    <property type="molecule type" value="Genomic_DNA"/>
</dbReference>
<dbReference type="GO" id="GO:0003700">
    <property type="term" value="F:DNA-binding transcription factor activity"/>
    <property type="evidence" value="ECO:0007669"/>
    <property type="project" value="TreeGrafter"/>
</dbReference>
<reference evidence="6 7" key="1">
    <citation type="journal article" date="2023" name="Hortic Res">
        <title>Pangenome of water caltrop reveals structural variations and asymmetric subgenome divergence after allopolyploidization.</title>
        <authorList>
            <person name="Zhang X."/>
            <person name="Chen Y."/>
            <person name="Wang L."/>
            <person name="Yuan Y."/>
            <person name="Fang M."/>
            <person name="Shi L."/>
            <person name="Lu R."/>
            <person name="Comes H.P."/>
            <person name="Ma Y."/>
            <person name="Chen Y."/>
            <person name="Huang G."/>
            <person name="Zhou Y."/>
            <person name="Zheng Z."/>
            <person name="Qiu Y."/>
        </authorList>
    </citation>
    <scope>NUCLEOTIDE SEQUENCE [LARGE SCALE GENOMIC DNA]</scope>
    <source>
        <strain evidence="6">F231</strain>
    </source>
</reference>
<sequence>MRKRQVATATVRRSEGSPSSALRGAVHYGECRKNHAASLGGYATDGCREFMASGEEGTANALSCAACGCHRSFHRRQMDTAEVVCEYTPPSQSRGRYLIGIGIGNTVFWVFRRPQISFGKEIDSECCSLWIGVLL</sequence>
<dbReference type="GO" id="GO:0008270">
    <property type="term" value="F:zinc ion binding"/>
    <property type="evidence" value="ECO:0007669"/>
    <property type="project" value="UniProtKB-KW"/>
</dbReference>
<dbReference type="NCBIfam" id="TIGR01566">
    <property type="entry name" value="ZF_HD_prot_N"/>
    <property type="match status" value="1"/>
</dbReference>
<evidence type="ECO:0000256" key="2">
    <source>
        <dbReference type="ARBA" id="ARBA00022771"/>
    </source>
</evidence>
<name>A0AAN7LSH4_TRANT</name>
<dbReference type="PROSITE" id="PS51523">
    <property type="entry name" value="ZF_HD_DIMER"/>
    <property type="match status" value="1"/>
</dbReference>
<dbReference type="Proteomes" id="UP001346149">
    <property type="component" value="Unassembled WGS sequence"/>
</dbReference>
<keyword evidence="2" id="KW-0863">Zinc-finger</keyword>
<evidence type="ECO:0000259" key="5">
    <source>
        <dbReference type="PROSITE" id="PS51523"/>
    </source>
</evidence>
<dbReference type="PANTHER" id="PTHR31948:SF171">
    <property type="entry name" value="HOMEOBOX DOMAIN-CONTAINING PROTEIN"/>
    <property type="match status" value="1"/>
</dbReference>
<dbReference type="AlphaFoldDB" id="A0AAN7LSH4"/>
<feature type="domain" description="ZF-HD dimerization-type" evidence="5">
    <location>
        <begin position="28"/>
        <end position="77"/>
    </location>
</feature>
<keyword evidence="3" id="KW-0862">Zinc</keyword>
<dbReference type="GO" id="GO:0005634">
    <property type="term" value="C:nucleus"/>
    <property type="evidence" value="ECO:0007669"/>
    <property type="project" value="TreeGrafter"/>
</dbReference>
<dbReference type="InterPro" id="IPR006456">
    <property type="entry name" value="ZF_HD_homeobox_Cys/His_dimer"/>
</dbReference>
<dbReference type="PANTHER" id="PTHR31948">
    <property type="entry name" value="ZINC-FINGER HOMEODOMAIN PROTEIN 2"/>
    <property type="match status" value="1"/>
</dbReference>
<dbReference type="GO" id="GO:0000976">
    <property type="term" value="F:transcription cis-regulatory region binding"/>
    <property type="evidence" value="ECO:0007669"/>
    <property type="project" value="TreeGrafter"/>
</dbReference>
<evidence type="ECO:0000256" key="4">
    <source>
        <dbReference type="SAM" id="MobiDB-lite"/>
    </source>
</evidence>
<accession>A0AAN7LSH4</accession>
<proteinExistence type="predicted"/>
<keyword evidence="1" id="KW-0479">Metal-binding</keyword>
<feature type="region of interest" description="Disordered" evidence="4">
    <location>
        <begin position="1"/>
        <end position="21"/>
    </location>
</feature>
<protein>
    <recommendedName>
        <fullName evidence="5">ZF-HD dimerization-type domain-containing protein</fullName>
    </recommendedName>
</protein>
<evidence type="ECO:0000256" key="3">
    <source>
        <dbReference type="ARBA" id="ARBA00022833"/>
    </source>
</evidence>
<dbReference type="GO" id="GO:0050793">
    <property type="term" value="P:regulation of developmental process"/>
    <property type="evidence" value="ECO:0007669"/>
    <property type="project" value="TreeGrafter"/>
</dbReference>
<dbReference type="Pfam" id="PF04770">
    <property type="entry name" value="ZF-HD_dimer"/>
    <property type="match status" value="1"/>
</dbReference>
<comment type="caution">
    <text evidence="6">The sequence shown here is derived from an EMBL/GenBank/DDBJ whole genome shotgun (WGS) entry which is preliminary data.</text>
</comment>
<evidence type="ECO:0000313" key="6">
    <source>
        <dbReference type="EMBL" id="KAK4790839.1"/>
    </source>
</evidence>